<dbReference type="InterPro" id="IPR014162">
    <property type="entry name" value="CpoB_C"/>
</dbReference>
<dbReference type="Gene3D" id="1.20.5.110">
    <property type="match status" value="1"/>
</dbReference>
<dbReference type="NCBIfam" id="TIGR02795">
    <property type="entry name" value="tol_pal_ybgF"/>
    <property type="match status" value="1"/>
</dbReference>
<gene>
    <name evidence="1" type="primary">cpoB</name>
    <name evidence="3" type="ORF">HMSLTHF_16010</name>
</gene>
<accession>A0A6F8SVU7</accession>
<dbReference type="InterPro" id="IPR034706">
    <property type="entry name" value="CpoB"/>
</dbReference>
<comment type="subcellular location">
    <subcellularLocation>
        <location evidence="1">Periplasm</location>
    </subcellularLocation>
</comment>
<dbReference type="Pfam" id="PF13174">
    <property type="entry name" value="TPR_6"/>
    <property type="match status" value="1"/>
</dbReference>
<dbReference type="InterPro" id="IPR032519">
    <property type="entry name" value="YbgF_tri"/>
</dbReference>
<name>A0A6F8SVU7_9GAMM</name>
<feature type="coiled-coil region" evidence="1">
    <location>
        <begin position="65"/>
        <end position="110"/>
    </location>
</feature>
<evidence type="ECO:0000313" key="4">
    <source>
        <dbReference type="Proteomes" id="UP000503197"/>
    </source>
</evidence>
<dbReference type="Proteomes" id="UP000503197">
    <property type="component" value="Chromosome"/>
</dbReference>
<dbReference type="Pfam" id="PF16331">
    <property type="entry name" value="TolA_bind_tri"/>
    <property type="match status" value="1"/>
</dbReference>
<keyword evidence="1" id="KW-0574">Periplasm</keyword>
<dbReference type="GO" id="GO:0070206">
    <property type="term" value="P:protein trimerization"/>
    <property type="evidence" value="ECO:0007669"/>
    <property type="project" value="InterPro"/>
</dbReference>
<keyword evidence="1" id="KW-0175">Coiled coil</keyword>
<dbReference type="SUPFAM" id="SSF48452">
    <property type="entry name" value="TPR-like"/>
    <property type="match status" value="1"/>
</dbReference>
<organism evidence="3 4">
    <name type="scientific">Vreelandella aquamarina</name>
    <dbReference type="NCBI Taxonomy" id="77097"/>
    <lineage>
        <taxon>Bacteria</taxon>
        <taxon>Pseudomonadati</taxon>
        <taxon>Pseudomonadota</taxon>
        <taxon>Gammaproteobacteria</taxon>
        <taxon>Oceanospirillales</taxon>
        <taxon>Halomonadaceae</taxon>
        <taxon>Vreelandella</taxon>
    </lineage>
</organism>
<dbReference type="EMBL" id="AP022821">
    <property type="protein sequence ID" value="BCA91826.1"/>
    <property type="molecule type" value="Genomic_DNA"/>
</dbReference>
<dbReference type="Pfam" id="PF13432">
    <property type="entry name" value="TPR_16"/>
    <property type="match status" value="1"/>
</dbReference>
<keyword evidence="1" id="KW-0132">Cell division</keyword>
<keyword evidence="1" id="KW-0131">Cell cycle</keyword>
<keyword evidence="1" id="KW-0732">Signal</keyword>
<dbReference type="InterPro" id="IPR011990">
    <property type="entry name" value="TPR-like_helical_dom_sf"/>
</dbReference>
<dbReference type="InterPro" id="IPR019734">
    <property type="entry name" value="TPR_rpt"/>
</dbReference>
<evidence type="ECO:0000313" key="3">
    <source>
        <dbReference type="EMBL" id="BCA91826.1"/>
    </source>
</evidence>
<sequence>MNHSLKRYFERLCGAGAIALPLSVLPLSLLPVSALAQQPLVQDLSSDSSNSFYQQTQRQEPSGGNLVLFNQVQEHQQEIQQLRGQIEELRHQLEQLRNQTQQQYLDIEDRLMTSSAPSQIEQATPDVEPEAAEQVVQAPSTRNVSEDAQAAYQAAFAHVQARQFEDAIAAFESFVADHPESSLTANGHYWLGELYAAEGELDAADQAFTRVIEQYNGSTKVPDALYKLGLVKARKGEAERSRELLEQVRDDYPQSSAAGLANDFLRQSAG</sequence>
<reference evidence="3 4" key="1">
    <citation type="submission" date="2020-02" db="EMBL/GenBank/DDBJ databases">
        <title>Complete Genome Sequence of Halomonas meridiana strain BAA-801, Isolated from Deep Sea Thermal Vent.</title>
        <authorList>
            <person name="Takahashi Y."/>
            <person name="Takahashi H."/>
            <person name="Galipon J."/>
            <person name="Arakawa K."/>
        </authorList>
    </citation>
    <scope>NUCLEOTIDE SEQUENCE [LARGE SCALE GENOMIC DNA]</scope>
    <source>
        <strain evidence="3 4">Slthf1</strain>
    </source>
</reference>
<dbReference type="AlphaFoldDB" id="A0A6F8SVU7"/>
<evidence type="ECO:0000259" key="2">
    <source>
        <dbReference type="Pfam" id="PF16331"/>
    </source>
</evidence>
<evidence type="ECO:0000256" key="1">
    <source>
        <dbReference type="HAMAP-Rule" id="MF_02066"/>
    </source>
</evidence>
<dbReference type="HAMAP" id="MF_02066">
    <property type="entry name" value="CpoB"/>
    <property type="match status" value="1"/>
</dbReference>
<dbReference type="RefSeq" id="WP_054641211.1">
    <property type="nucleotide sequence ID" value="NZ_AP022821.1"/>
</dbReference>
<feature type="domain" description="YbgF trimerisation" evidence="2">
    <location>
        <begin position="63"/>
        <end position="118"/>
    </location>
</feature>
<protein>
    <recommendedName>
        <fullName evidence="1">Cell division coordinator CpoB</fullName>
    </recommendedName>
</protein>
<proteinExistence type="inferred from homology"/>
<dbReference type="GO" id="GO:0043093">
    <property type="term" value="P:FtsZ-dependent cytokinesis"/>
    <property type="evidence" value="ECO:0007669"/>
    <property type="project" value="UniProtKB-UniRule"/>
</dbReference>
<comment type="similarity">
    <text evidence="1">Belongs to the CpoB family.</text>
</comment>
<comment type="function">
    <text evidence="1">Mediates coordination of peptidoglycan synthesis and outer membrane constriction during cell division.</text>
</comment>
<dbReference type="GO" id="GO:0030288">
    <property type="term" value="C:outer membrane-bounded periplasmic space"/>
    <property type="evidence" value="ECO:0007669"/>
    <property type="project" value="UniProtKB-UniRule"/>
</dbReference>
<dbReference type="Gene3D" id="1.25.40.10">
    <property type="entry name" value="Tetratricopeptide repeat domain"/>
    <property type="match status" value="1"/>
</dbReference>